<sequence>MAKAPDAFRTISEVSDTLDTPAHVLRFWESKFSQIKPVKRAGGRRYYRPEDVALLAGIKTLLHTQGMTIKGAQKLLREKGIKHVQGIGIDGPILADQAKPATEAKSSSKPDKSADKAEKSSPIAEEIAATEMPEPVQQSLEISNITAFRRRAPDTDPGPQPPARAVPDLPPNPSSDKAYEPRYFGNGTRLDDDAIKAQAAKIAPLLARLETVRDQMRKS</sequence>
<dbReference type="SMART" id="SM00422">
    <property type="entry name" value="HTH_MERR"/>
    <property type="match status" value="1"/>
</dbReference>
<dbReference type="CDD" id="cd04765">
    <property type="entry name" value="HTH_MlrA-like_sg2"/>
    <property type="match status" value="1"/>
</dbReference>
<dbReference type="GO" id="GO:0006355">
    <property type="term" value="P:regulation of DNA-templated transcription"/>
    <property type="evidence" value="ECO:0007669"/>
    <property type="project" value="InterPro"/>
</dbReference>
<gene>
    <name evidence="3" type="ORF">SAMN04488515_0875</name>
</gene>
<name>A0A1I0NX58_9RHOB</name>
<dbReference type="OrthoDB" id="9810140at2"/>
<dbReference type="STRING" id="364200.SAMN04488515_0875"/>
<dbReference type="Pfam" id="PF13411">
    <property type="entry name" value="MerR_1"/>
    <property type="match status" value="1"/>
</dbReference>
<dbReference type="SUPFAM" id="SSF46955">
    <property type="entry name" value="Putative DNA-binding domain"/>
    <property type="match status" value="1"/>
</dbReference>
<organism evidence="3 4">
    <name type="scientific">Cognatiyoonia koreensis</name>
    <dbReference type="NCBI Taxonomy" id="364200"/>
    <lineage>
        <taxon>Bacteria</taxon>
        <taxon>Pseudomonadati</taxon>
        <taxon>Pseudomonadota</taxon>
        <taxon>Alphaproteobacteria</taxon>
        <taxon>Rhodobacterales</taxon>
        <taxon>Paracoccaceae</taxon>
        <taxon>Cognatiyoonia</taxon>
    </lineage>
</organism>
<keyword evidence="4" id="KW-1185">Reference proteome</keyword>
<dbReference type="PROSITE" id="PS50937">
    <property type="entry name" value="HTH_MERR_2"/>
    <property type="match status" value="1"/>
</dbReference>
<proteinExistence type="predicted"/>
<dbReference type="EMBL" id="FOIZ01000001">
    <property type="protein sequence ID" value="SEW06314.1"/>
    <property type="molecule type" value="Genomic_DNA"/>
</dbReference>
<dbReference type="Proteomes" id="UP000199167">
    <property type="component" value="Unassembled WGS sequence"/>
</dbReference>
<feature type="domain" description="HTH merR-type" evidence="2">
    <location>
        <begin position="10"/>
        <end position="78"/>
    </location>
</feature>
<dbReference type="AlphaFoldDB" id="A0A1I0NX58"/>
<dbReference type="GO" id="GO:0003677">
    <property type="term" value="F:DNA binding"/>
    <property type="evidence" value="ECO:0007669"/>
    <property type="project" value="InterPro"/>
</dbReference>
<protein>
    <submittedName>
        <fullName evidence="3">MerR HTH family regulatory protein</fullName>
    </submittedName>
</protein>
<evidence type="ECO:0000313" key="4">
    <source>
        <dbReference type="Proteomes" id="UP000199167"/>
    </source>
</evidence>
<dbReference type="RefSeq" id="WP_089990713.1">
    <property type="nucleotide sequence ID" value="NZ_FOIZ01000001.1"/>
</dbReference>
<evidence type="ECO:0000256" key="1">
    <source>
        <dbReference type="SAM" id="MobiDB-lite"/>
    </source>
</evidence>
<reference evidence="3 4" key="1">
    <citation type="submission" date="2016-10" db="EMBL/GenBank/DDBJ databases">
        <authorList>
            <person name="de Groot N.N."/>
        </authorList>
    </citation>
    <scope>NUCLEOTIDE SEQUENCE [LARGE SCALE GENOMIC DNA]</scope>
    <source>
        <strain evidence="3 4">DSM 17925</strain>
    </source>
</reference>
<feature type="compositionally biased region" description="Pro residues" evidence="1">
    <location>
        <begin position="156"/>
        <end position="173"/>
    </location>
</feature>
<accession>A0A1I0NX58</accession>
<dbReference type="Gene3D" id="1.10.1660.10">
    <property type="match status" value="1"/>
</dbReference>
<feature type="region of interest" description="Disordered" evidence="1">
    <location>
        <begin position="98"/>
        <end position="122"/>
    </location>
</feature>
<dbReference type="InterPro" id="IPR000551">
    <property type="entry name" value="MerR-type_HTH_dom"/>
</dbReference>
<evidence type="ECO:0000313" key="3">
    <source>
        <dbReference type="EMBL" id="SEW06314.1"/>
    </source>
</evidence>
<dbReference type="InterPro" id="IPR009061">
    <property type="entry name" value="DNA-bd_dom_put_sf"/>
</dbReference>
<evidence type="ECO:0000259" key="2">
    <source>
        <dbReference type="PROSITE" id="PS50937"/>
    </source>
</evidence>
<feature type="region of interest" description="Disordered" evidence="1">
    <location>
        <begin position="147"/>
        <end position="185"/>
    </location>
</feature>
<feature type="compositionally biased region" description="Basic and acidic residues" evidence="1">
    <location>
        <begin position="106"/>
        <end position="119"/>
    </location>
</feature>